<keyword evidence="4" id="KW-0804">Transcription</keyword>
<dbReference type="Gene3D" id="1.10.10.10">
    <property type="entry name" value="Winged helix-like DNA-binding domain superfamily/Winged helix DNA-binding domain"/>
    <property type="match status" value="1"/>
</dbReference>
<dbReference type="PANTHER" id="PTHR34294">
    <property type="entry name" value="TRANSCRIPTIONAL REGULATOR-RELATED"/>
    <property type="match status" value="1"/>
</dbReference>
<evidence type="ECO:0000256" key="1">
    <source>
        <dbReference type="ARBA" id="ARBA00010466"/>
    </source>
</evidence>
<evidence type="ECO:0000259" key="6">
    <source>
        <dbReference type="Pfam" id="PF21715"/>
    </source>
</evidence>
<name>A0A3G9GVB5_9FIRM</name>
<dbReference type="OrthoDB" id="9793820at2"/>
<keyword evidence="10" id="KW-1185">Reference proteome</keyword>
<gene>
    <name evidence="7" type="ORF">BN533_00297</name>
    <name evidence="8" type="ORF">GMD11_06005</name>
    <name evidence="9" type="ORF">GMD18_05650</name>
</gene>
<dbReference type="Gene3D" id="3.40.50.1360">
    <property type="match status" value="1"/>
</dbReference>
<feature type="domain" description="Sugar-binding" evidence="5">
    <location>
        <begin position="91"/>
        <end position="338"/>
    </location>
</feature>
<dbReference type="EMBL" id="CBDS010000020">
    <property type="protein sequence ID" value="CDB45159.1"/>
    <property type="molecule type" value="Genomic_DNA"/>
</dbReference>
<protein>
    <submittedName>
        <fullName evidence="8">DNA-binding transcriptional regulator</fullName>
    </submittedName>
    <submittedName>
        <fullName evidence="7">Putative transcriptional regulator</fullName>
    </submittedName>
</protein>
<dbReference type="Pfam" id="PF04198">
    <property type="entry name" value="Sugar-bind"/>
    <property type="match status" value="1"/>
</dbReference>
<dbReference type="InterPro" id="IPR048715">
    <property type="entry name" value="CggR_N"/>
</dbReference>
<accession>A0A3G9GVB5</accession>
<comment type="caution">
    <text evidence="7">The sequence shown here is derived from an EMBL/GenBank/DDBJ whole genome shotgun (WGS) entry which is preliminary data.</text>
</comment>
<dbReference type="InterPro" id="IPR037171">
    <property type="entry name" value="NagB/RpiA_transferase-like"/>
</dbReference>
<evidence type="ECO:0000313" key="9">
    <source>
        <dbReference type="EMBL" id="MTU03880.1"/>
    </source>
</evidence>
<dbReference type="RefSeq" id="WP_021717200.1">
    <property type="nucleotide sequence ID" value="NZ_AP019004.1"/>
</dbReference>
<dbReference type="InterPro" id="IPR036390">
    <property type="entry name" value="WH_DNA-bd_sf"/>
</dbReference>
<dbReference type="EMBL" id="WNBW01000003">
    <property type="protein sequence ID" value="MTU03880.1"/>
    <property type="molecule type" value="Genomic_DNA"/>
</dbReference>
<evidence type="ECO:0000256" key="2">
    <source>
        <dbReference type="ARBA" id="ARBA00023015"/>
    </source>
</evidence>
<dbReference type="InterPro" id="IPR051054">
    <property type="entry name" value="SorC_transcr_regulators"/>
</dbReference>
<dbReference type="EMBL" id="WNBM01000003">
    <property type="protein sequence ID" value="MTT75818.1"/>
    <property type="molecule type" value="Genomic_DNA"/>
</dbReference>
<dbReference type="SUPFAM" id="SSF100950">
    <property type="entry name" value="NagB/RpiA/CoA transferase-like"/>
    <property type="match status" value="1"/>
</dbReference>
<dbReference type="InterPro" id="IPR007324">
    <property type="entry name" value="Sugar-bd_dom_put"/>
</dbReference>
<keyword evidence="3 8" id="KW-0238">DNA-binding</keyword>
<reference evidence="10 11" key="2">
    <citation type="journal article" date="2019" name="Nat. Med.">
        <title>A library of human gut bacterial isolates paired with longitudinal multiomics data enables mechanistic microbiome research.</title>
        <authorList>
            <person name="Poyet M."/>
            <person name="Groussin M."/>
            <person name="Gibbons S.M."/>
            <person name="Avila-Pacheco J."/>
            <person name="Jiang X."/>
            <person name="Kearney S.M."/>
            <person name="Perrotta A.R."/>
            <person name="Berdy B."/>
            <person name="Zhao S."/>
            <person name="Lieberman T.D."/>
            <person name="Swanson P.K."/>
            <person name="Smith M."/>
            <person name="Roesemann S."/>
            <person name="Alexander J.E."/>
            <person name="Rich S.A."/>
            <person name="Livny J."/>
            <person name="Vlamakis H."/>
            <person name="Clish C."/>
            <person name="Bullock K."/>
            <person name="Deik A."/>
            <person name="Scott J."/>
            <person name="Pierce K.A."/>
            <person name="Xavier R.J."/>
            <person name="Alm E.J."/>
        </authorList>
    </citation>
    <scope>NUCLEOTIDE SEQUENCE [LARGE SCALE GENOMIC DNA]</scope>
    <source>
        <strain evidence="8 11">BIOML-A13</strain>
        <strain evidence="9 10">BIOML-A3</strain>
    </source>
</reference>
<proteinExistence type="inferred from homology"/>
<comment type="similarity">
    <text evidence="1">Belongs to the SorC transcriptional regulatory family.</text>
</comment>
<dbReference type="Pfam" id="PF21715">
    <property type="entry name" value="CggR_N"/>
    <property type="match status" value="1"/>
</dbReference>
<dbReference type="SUPFAM" id="SSF46785">
    <property type="entry name" value="Winged helix' DNA-binding domain"/>
    <property type="match status" value="1"/>
</dbReference>
<evidence type="ECO:0000256" key="3">
    <source>
        <dbReference type="ARBA" id="ARBA00023125"/>
    </source>
</evidence>
<dbReference type="PANTHER" id="PTHR34294:SF5">
    <property type="entry name" value="CENTRAL GLYCOLYTIC GENES REGULATOR"/>
    <property type="match status" value="1"/>
</dbReference>
<organism evidence="7">
    <name type="scientific">Phascolarctobacterium faecium</name>
    <dbReference type="NCBI Taxonomy" id="33025"/>
    <lineage>
        <taxon>Bacteria</taxon>
        <taxon>Bacillati</taxon>
        <taxon>Bacillota</taxon>
        <taxon>Negativicutes</taxon>
        <taxon>Acidaminococcales</taxon>
        <taxon>Acidaminococcaceae</taxon>
        <taxon>Phascolarctobacterium</taxon>
    </lineage>
</organism>
<dbReference type="GeneID" id="49407654"/>
<evidence type="ECO:0000259" key="5">
    <source>
        <dbReference type="Pfam" id="PF04198"/>
    </source>
</evidence>
<sequence>MDSIINLQKKIVPELTNLLVQRYQILRQVSHEYPIGRRALAARLGLSERVLRAQVDFLKNGGLLAFSSAGMSVTEEGADILKELADYVRKLQDLNSLEQFLCERLDIGRVVIIPGDSDQEEVVKREIGRAAARILGNLLNDGKEHIVAVSGGTTMAALAANVSGNEPKTVVVPARGGLGDNVELQANTIATVLAQRLGASYRQLYVPDSVSEEILNSILAEDIGVKSVVDIIKQADILVHGVGQASVMARHRRLPPEFIKKLLDDGAVGEAFGQYCALDGRQIYMTNNAGLMLQDLPKIGTVIGVAGGRSKAAAILSVIRASRQDILITDEAAAHDIVRMLEND</sequence>
<reference evidence="7" key="1">
    <citation type="submission" date="2012-11" db="EMBL/GenBank/DDBJ databases">
        <title>Dependencies among metagenomic species, viruses, plasmids and units of genetic variation.</title>
        <authorList>
            <person name="Nielsen H.B."/>
            <person name="Almeida M."/>
            <person name="Juncker A.S."/>
            <person name="Rasmussen S."/>
            <person name="Li J."/>
            <person name="Sunagawa S."/>
            <person name="Plichta D."/>
            <person name="Gautier L."/>
            <person name="Le Chatelier E."/>
            <person name="Peletier E."/>
            <person name="Bonde I."/>
            <person name="Nielsen T."/>
            <person name="Manichanh C."/>
            <person name="Arumugam M."/>
            <person name="Batto J."/>
            <person name="Santos M.B.Q.D."/>
            <person name="Blom N."/>
            <person name="Borruel N."/>
            <person name="Burgdorf K.S."/>
            <person name="Boumezbeur F."/>
            <person name="Casellas F."/>
            <person name="Dore J."/>
            <person name="Guarner F."/>
            <person name="Hansen T."/>
            <person name="Hildebrand F."/>
            <person name="Kaas R.S."/>
            <person name="Kennedy S."/>
            <person name="Kristiansen K."/>
            <person name="Kultima J.R."/>
            <person name="Leonard P."/>
            <person name="Levenez F."/>
            <person name="Lund O."/>
            <person name="Moumen B."/>
            <person name="Le Paslier D."/>
            <person name="Pons N."/>
            <person name="Pedersen O."/>
            <person name="Prifti E."/>
            <person name="Qin J."/>
            <person name="Raes J."/>
            <person name="Tap J."/>
            <person name="Tims S."/>
            <person name="Ussery D.W."/>
            <person name="Yamada T."/>
            <person name="MetaHit consortium"/>
            <person name="Renault P."/>
            <person name="Sicheritz-Ponten T."/>
            <person name="Bork P."/>
            <person name="Wang J."/>
            <person name="Brunak S."/>
            <person name="Ehrlich S.D."/>
        </authorList>
    </citation>
    <scope>NUCLEOTIDE SEQUENCE [LARGE SCALE GENOMIC DNA]</scope>
</reference>
<feature type="domain" description="CggR N-terminal DNA binding" evidence="6">
    <location>
        <begin position="20"/>
        <end position="87"/>
    </location>
</feature>
<dbReference type="InterPro" id="IPR036388">
    <property type="entry name" value="WH-like_DNA-bd_sf"/>
</dbReference>
<evidence type="ECO:0000313" key="10">
    <source>
        <dbReference type="Proteomes" id="UP000443070"/>
    </source>
</evidence>
<evidence type="ECO:0000313" key="8">
    <source>
        <dbReference type="EMBL" id="MTT75818.1"/>
    </source>
</evidence>
<evidence type="ECO:0000313" key="11">
    <source>
        <dbReference type="Proteomes" id="UP000484547"/>
    </source>
</evidence>
<dbReference type="GO" id="GO:0003677">
    <property type="term" value="F:DNA binding"/>
    <property type="evidence" value="ECO:0007669"/>
    <property type="project" value="UniProtKB-KW"/>
</dbReference>
<evidence type="ECO:0000313" key="7">
    <source>
        <dbReference type="EMBL" id="CDB45159.1"/>
    </source>
</evidence>
<keyword evidence="2" id="KW-0805">Transcription regulation</keyword>
<dbReference type="AlphaFoldDB" id="A0A3G9GVB5"/>
<dbReference type="GO" id="GO:0030246">
    <property type="term" value="F:carbohydrate binding"/>
    <property type="evidence" value="ECO:0007669"/>
    <property type="project" value="InterPro"/>
</dbReference>
<accession>R6IF11</accession>
<evidence type="ECO:0000256" key="4">
    <source>
        <dbReference type="ARBA" id="ARBA00023163"/>
    </source>
</evidence>
<dbReference type="Proteomes" id="UP000443070">
    <property type="component" value="Unassembled WGS sequence"/>
</dbReference>
<dbReference type="Proteomes" id="UP000484547">
    <property type="component" value="Unassembled WGS sequence"/>
</dbReference>